<feature type="compositionally biased region" description="Polar residues" evidence="1">
    <location>
        <begin position="309"/>
        <end position="321"/>
    </location>
</feature>
<dbReference type="EnsemblMetazoa" id="MDOA014367-RA">
    <property type="protein sequence ID" value="MDOA014367-PA"/>
    <property type="gene ID" value="MDOA014367"/>
</dbReference>
<dbReference type="AlphaFoldDB" id="A0A1I8NEH4"/>
<feature type="compositionally biased region" description="Basic and acidic residues" evidence="1">
    <location>
        <begin position="449"/>
        <end position="465"/>
    </location>
</feature>
<reference evidence="2" key="1">
    <citation type="submission" date="2020-05" db="UniProtKB">
        <authorList>
            <consortium name="EnsemblMetazoa"/>
        </authorList>
    </citation>
    <scope>IDENTIFICATION</scope>
    <source>
        <strain evidence="2">Aabys</strain>
    </source>
</reference>
<feature type="region of interest" description="Disordered" evidence="1">
    <location>
        <begin position="493"/>
        <end position="531"/>
    </location>
</feature>
<feature type="region of interest" description="Disordered" evidence="1">
    <location>
        <begin position="58"/>
        <end position="95"/>
    </location>
</feature>
<proteinExistence type="predicted"/>
<feature type="compositionally biased region" description="Low complexity" evidence="1">
    <location>
        <begin position="283"/>
        <end position="308"/>
    </location>
</feature>
<dbReference type="VEuPathDB" id="VectorBase:MDOMA2_002778"/>
<feature type="compositionally biased region" description="Polar residues" evidence="1">
    <location>
        <begin position="494"/>
        <end position="517"/>
    </location>
</feature>
<organism evidence="2">
    <name type="scientific">Musca domestica</name>
    <name type="common">House fly</name>
    <dbReference type="NCBI Taxonomy" id="7370"/>
    <lineage>
        <taxon>Eukaryota</taxon>
        <taxon>Metazoa</taxon>
        <taxon>Ecdysozoa</taxon>
        <taxon>Arthropoda</taxon>
        <taxon>Hexapoda</taxon>
        <taxon>Insecta</taxon>
        <taxon>Pterygota</taxon>
        <taxon>Neoptera</taxon>
        <taxon>Endopterygota</taxon>
        <taxon>Diptera</taxon>
        <taxon>Brachycera</taxon>
        <taxon>Muscomorpha</taxon>
        <taxon>Muscoidea</taxon>
        <taxon>Muscidae</taxon>
        <taxon>Musca</taxon>
    </lineage>
</organism>
<feature type="region of interest" description="Disordered" evidence="1">
    <location>
        <begin position="271"/>
        <end position="329"/>
    </location>
</feature>
<evidence type="ECO:0000256" key="1">
    <source>
        <dbReference type="SAM" id="MobiDB-lite"/>
    </source>
</evidence>
<dbReference type="VEuPathDB" id="VectorBase:MDOA014367"/>
<evidence type="ECO:0000313" key="2">
    <source>
        <dbReference type="EnsemblMetazoa" id="MDOA014367-PA"/>
    </source>
</evidence>
<feature type="region of interest" description="Disordered" evidence="1">
    <location>
        <begin position="449"/>
        <end position="472"/>
    </location>
</feature>
<name>A0A1I8NEH4_MUSDO</name>
<sequence length="631" mass="71333">MVCLACKRSTETDCFIDALDTIKQHYLFYKNALSSRDAELQSVKERNERLNKALEFLQKQQEQPHKKFKANSNDDQLARPTQFKPPKVCNNSDNSLDISIDEDTDDGVESEGSASNLNMALNSEQLFETSVVSPAKPAAIEPLKSSSEIITSPRAKLVPRRNRQKENIKDAMERQMVLEKSKSECNLKEQQANKSWTMAFLKPSTTMAVSSKSTDGKVGVTRKPDKRMNLSLKKTNPSKIRQTVLPFNTSKDSSVIESDVCEDIIDASPIATKSSRNGKSWAHRSQQNQSSHNSSSPIPRHNNSNSNNKTDINIEDSNNNQKPDETVDSIPIENIVFDFSPSKKTEASLSTSSSQNNNLKAKQLDFHDESTNCLGVAGDQTTMMMSGKSGDSSSVVILTPATQDIIFLDDTSNEFSDINTMDLLADIQKHETEYMENLKKYETKSIEKQLKQDTKQPAKSKEATKHNFIKPAALIKKEKQSQMLQETQKKTVIENENLQASTSSSKKSTFQNPLLSNDDTSEDEDEDAMPKPIIVKQEPCDMVVTHKKLSLKERFNIDCEECEKLLRFLPPTLSDREIEMHLNNCKFHNRLDFMRQNTPENFWNPLILSFEANDPRNEVLIDTRFKNKKGN</sequence>
<protein>
    <submittedName>
        <fullName evidence="2">Uncharacterized protein</fullName>
    </submittedName>
</protein>
<accession>A0A1I8NEH4</accession>